<dbReference type="Gene3D" id="3.40.50.1820">
    <property type="entry name" value="alpha/beta hydrolase"/>
    <property type="match status" value="1"/>
</dbReference>
<organism evidence="1 2">
    <name type="scientific">Salegentibacter maritimus</name>
    <dbReference type="NCBI Taxonomy" id="2794347"/>
    <lineage>
        <taxon>Bacteria</taxon>
        <taxon>Pseudomonadati</taxon>
        <taxon>Bacteroidota</taxon>
        <taxon>Flavobacteriia</taxon>
        <taxon>Flavobacteriales</taxon>
        <taxon>Flavobacteriaceae</taxon>
        <taxon>Salegentibacter</taxon>
    </lineage>
</organism>
<name>A0ABS0TGK6_9FLAO</name>
<dbReference type="EMBL" id="JAEHNY010000003">
    <property type="protein sequence ID" value="MBI6119118.1"/>
    <property type="molecule type" value="Genomic_DNA"/>
</dbReference>
<evidence type="ECO:0000313" key="1">
    <source>
        <dbReference type="EMBL" id="MBI6119118.1"/>
    </source>
</evidence>
<reference evidence="1 2" key="1">
    <citation type="submission" date="2020-12" db="EMBL/GenBank/DDBJ databases">
        <title>Salegentibacter orientalis sp. nov., isolated from costal sediment.</title>
        <authorList>
            <person name="Lian F.-B."/>
        </authorList>
    </citation>
    <scope>NUCLEOTIDE SEQUENCE [LARGE SCALE GENOMIC DNA]</scope>
    <source>
        <strain evidence="1 2">F60176</strain>
    </source>
</reference>
<dbReference type="SUPFAM" id="SSF53474">
    <property type="entry name" value="alpha/beta-Hydrolases"/>
    <property type="match status" value="1"/>
</dbReference>
<dbReference type="InterPro" id="IPR029058">
    <property type="entry name" value="AB_hydrolase_fold"/>
</dbReference>
<evidence type="ECO:0000313" key="2">
    <source>
        <dbReference type="Proteomes" id="UP000635665"/>
    </source>
</evidence>
<dbReference type="RefSeq" id="WP_198637895.1">
    <property type="nucleotide sequence ID" value="NZ_JAEHNY010000003.1"/>
</dbReference>
<accession>A0ABS0TGK6</accession>
<gene>
    <name evidence="1" type="ORF">I6U50_03680</name>
</gene>
<keyword evidence="2" id="KW-1185">Reference proteome</keyword>
<protein>
    <submittedName>
        <fullName evidence="1">Alpha/beta hydrolase</fullName>
    </submittedName>
</protein>
<sequence>MFSENLITCPTLIVRGDKDFLVEKRHTLELSERINDSNLANIPFCGH</sequence>
<keyword evidence="1" id="KW-0378">Hydrolase</keyword>
<dbReference type="GO" id="GO:0016787">
    <property type="term" value="F:hydrolase activity"/>
    <property type="evidence" value="ECO:0007669"/>
    <property type="project" value="UniProtKB-KW"/>
</dbReference>
<dbReference type="Proteomes" id="UP000635665">
    <property type="component" value="Unassembled WGS sequence"/>
</dbReference>
<proteinExistence type="predicted"/>
<comment type="caution">
    <text evidence="1">The sequence shown here is derived from an EMBL/GenBank/DDBJ whole genome shotgun (WGS) entry which is preliminary data.</text>
</comment>